<keyword evidence="8" id="KW-0186">Copper</keyword>
<keyword evidence="9 10" id="KW-0472">Membrane</keyword>
<dbReference type="EMBL" id="PIQG01000002">
    <property type="protein sequence ID" value="RUO78657.1"/>
    <property type="molecule type" value="Genomic_DNA"/>
</dbReference>
<dbReference type="InterPro" id="IPR007533">
    <property type="entry name" value="Cyt_c_oxidase_assmbl_CtaG"/>
</dbReference>
<dbReference type="AlphaFoldDB" id="A0A432ZKY5"/>
<comment type="subcellular location">
    <subcellularLocation>
        <location evidence="2">Cell inner membrane</location>
        <topology evidence="2">Single-pass type II membrane protein</topology>
        <orientation evidence="2">Periplasmic side</orientation>
    </subcellularLocation>
</comment>
<evidence type="ECO:0000256" key="4">
    <source>
        <dbReference type="ARBA" id="ARBA00015384"/>
    </source>
</evidence>
<dbReference type="PANTHER" id="PTHR21320:SF3">
    <property type="entry name" value="CYTOCHROME C OXIDASE ASSEMBLY PROTEIN COX11, MITOCHONDRIAL-RELATED"/>
    <property type="match status" value="1"/>
</dbReference>
<dbReference type="SUPFAM" id="SSF110111">
    <property type="entry name" value="Ctag/Cox11"/>
    <property type="match status" value="1"/>
</dbReference>
<keyword evidence="7 10" id="KW-1133">Transmembrane helix</keyword>
<comment type="similarity">
    <text evidence="3">Belongs to the COX11/CtaG family.</text>
</comment>
<proteinExistence type="inferred from homology"/>
<evidence type="ECO:0000256" key="5">
    <source>
        <dbReference type="ARBA" id="ARBA00022692"/>
    </source>
</evidence>
<evidence type="ECO:0000256" key="3">
    <source>
        <dbReference type="ARBA" id="ARBA00009620"/>
    </source>
</evidence>
<sequence length="194" mass="21272">MSEAPQTEPRPDNGRIIRRLLLTVAGMFAFGFALVPLYEAFCDLTGFNGRTRNEAAAVSTHQVDTSRTVNVQFITRNAQGMPWDFKAEMNSVRVHPGETRVVNFLASNPTGSNMVAQAIPSVAPGEAALYLNKTECFCFNQQPLQAGADTAMPMQFYLDPDIPEHIHTLTLSYTLYDMTANATPDVLAQMAPAN</sequence>
<organism evidence="11 12">
    <name type="scientific">Pseudidiomarina taiwanensis</name>
    <dbReference type="NCBI Taxonomy" id="337250"/>
    <lineage>
        <taxon>Bacteria</taxon>
        <taxon>Pseudomonadati</taxon>
        <taxon>Pseudomonadota</taxon>
        <taxon>Gammaproteobacteria</taxon>
        <taxon>Alteromonadales</taxon>
        <taxon>Idiomarinaceae</taxon>
        <taxon>Pseudidiomarina</taxon>
    </lineage>
</organism>
<dbReference type="Gene3D" id="2.60.370.10">
    <property type="entry name" value="Ctag/Cox11"/>
    <property type="match status" value="1"/>
</dbReference>
<dbReference type="PANTHER" id="PTHR21320">
    <property type="entry name" value="CYTOCHROME C OXIDASE ASSEMBLY PROTEIN COX11-RELATED"/>
    <property type="match status" value="1"/>
</dbReference>
<keyword evidence="5 10" id="KW-0812">Transmembrane</keyword>
<gene>
    <name evidence="11" type="ORF">CWI83_06460</name>
</gene>
<protein>
    <recommendedName>
        <fullName evidence="4">Cytochrome c oxidase assembly protein CtaG</fullName>
    </recommendedName>
</protein>
<dbReference type="PIRSF" id="PIRSF005413">
    <property type="entry name" value="COX11"/>
    <property type="match status" value="1"/>
</dbReference>
<dbReference type="GO" id="GO:0005886">
    <property type="term" value="C:plasma membrane"/>
    <property type="evidence" value="ECO:0007669"/>
    <property type="project" value="UniProtKB-SubCell"/>
</dbReference>
<accession>A0A432ZKY5</accession>
<name>A0A432ZKY5_9GAMM</name>
<dbReference type="NCBIfam" id="NF003465">
    <property type="entry name" value="PRK05089.1"/>
    <property type="match status" value="1"/>
</dbReference>
<dbReference type="InterPro" id="IPR023471">
    <property type="entry name" value="CtaG/Cox11_dom_sf"/>
</dbReference>
<dbReference type="RefSeq" id="WP_126827284.1">
    <property type="nucleotide sequence ID" value="NZ_PIQG01000002.1"/>
</dbReference>
<evidence type="ECO:0000256" key="10">
    <source>
        <dbReference type="SAM" id="Phobius"/>
    </source>
</evidence>
<evidence type="ECO:0000256" key="2">
    <source>
        <dbReference type="ARBA" id="ARBA00004382"/>
    </source>
</evidence>
<keyword evidence="6" id="KW-0735">Signal-anchor</keyword>
<evidence type="ECO:0000313" key="11">
    <source>
        <dbReference type="EMBL" id="RUO78657.1"/>
    </source>
</evidence>
<dbReference type="OrthoDB" id="9804841at2"/>
<evidence type="ECO:0000313" key="12">
    <source>
        <dbReference type="Proteomes" id="UP000288279"/>
    </source>
</evidence>
<evidence type="ECO:0000256" key="9">
    <source>
        <dbReference type="ARBA" id="ARBA00023136"/>
    </source>
</evidence>
<comment type="caution">
    <text evidence="11">The sequence shown here is derived from an EMBL/GenBank/DDBJ whole genome shotgun (WGS) entry which is preliminary data.</text>
</comment>
<feature type="transmembrane region" description="Helical" evidence="10">
    <location>
        <begin position="20"/>
        <end position="38"/>
    </location>
</feature>
<evidence type="ECO:0000256" key="8">
    <source>
        <dbReference type="ARBA" id="ARBA00023008"/>
    </source>
</evidence>
<reference evidence="11 12" key="1">
    <citation type="journal article" date="2011" name="Front. Microbiol.">
        <title>Genomic signatures of strain selection and enhancement in Bacillus atrophaeus var. globigii, a historical biowarfare simulant.</title>
        <authorList>
            <person name="Gibbons H.S."/>
            <person name="Broomall S.M."/>
            <person name="McNew L.A."/>
            <person name="Daligault H."/>
            <person name="Chapman C."/>
            <person name="Bruce D."/>
            <person name="Karavis M."/>
            <person name="Krepps M."/>
            <person name="McGregor P.A."/>
            <person name="Hong C."/>
            <person name="Park K.H."/>
            <person name="Akmal A."/>
            <person name="Feldman A."/>
            <person name="Lin J.S."/>
            <person name="Chang W.E."/>
            <person name="Higgs B.W."/>
            <person name="Demirev P."/>
            <person name="Lindquist J."/>
            <person name="Liem A."/>
            <person name="Fochler E."/>
            <person name="Read T.D."/>
            <person name="Tapia R."/>
            <person name="Johnson S."/>
            <person name="Bishop-Lilly K.A."/>
            <person name="Detter C."/>
            <person name="Han C."/>
            <person name="Sozhamannan S."/>
            <person name="Rosenzweig C.N."/>
            <person name="Skowronski E.W."/>
        </authorList>
    </citation>
    <scope>NUCLEOTIDE SEQUENCE [LARGE SCALE GENOMIC DNA]</scope>
    <source>
        <strain evidence="11 12">PIT1</strain>
    </source>
</reference>
<dbReference type="GO" id="GO:0005507">
    <property type="term" value="F:copper ion binding"/>
    <property type="evidence" value="ECO:0007669"/>
    <property type="project" value="InterPro"/>
</dbReference>
<dbReference type="Pfam" id="PF04442">
    <property type="entry name" value="CtaG_Cox11"/>
    <property type="match status" value="1"/>
</dbReference>
<evidence type="ECO:0000256" key="6">
    <source>
        <dbReference type="ARBA" id="ARBA00022968"/>
    </source>
</evidence>
<dbReference type="Proteomes" id="UP000288279">
    <property type="component" value="Unassembled WGS sequence"/>
</dbReference>
<comment type="function">
    <text evidence="1">Exerts its effect at some terminal stage of cytochrome c oxidase synthesis, probably by being involved in the insertion of the copper B into subunit I.</text>
</comment>
<evidence type="ECO:0000256" key="1">
    <source>
        <dbReference type="ARBA" id="ARBA00004007"/>
    </source>
</evidence>
<evidence type="ECO:0000256" key="7">
    <source>
        <dbReference type="ARBA" id="ARBA00022989"/>
    </source>
</evidence>
<keyword evidence="12" id="KW-1185">Reference proteome</keyword>